<sequence length="153" mass="16837">MTTSASTPRPPFSNRATAVFLAGFTFLGLALSGLAIALAPAGRLATQLHWTLLGLSRAQWESLHLTLGMFFLLAAGWHIWLHWSVITNLLWSARARVICHRREVGLALVLVGALSALAIADLPPANWLTDTSDYFKRSFWGDLPPLDQGHRRP</sequence>
<evidence type="ECO:0000313" key="3">
    <source>
        <dbReference type="EMBL" id="SIS80916.1"/>
    </source>
</evidence>
<feature type="transmembrane region" description="Helical" evidence="1">
    <location>
        <begin position="69"/>
        <end position="91"/>
    </location>
</feature>
<gene>
    <name evidence="3" type="ORF">SAMN05421580_105104</name>
</gene>
<organism evidence="3 4">
    <name type="scientific">Rhodobacter aestuarii</name>
    <dbReference type="NCBI Taxonomy" id="453582"/>
    <lineage>
        <taxon>Bacteria</taxon>
        <taxon>Pseudomonadati</taxon>
        <taxon>Pseudomonadota</taxon>
        <taxon>Alphaproteobacteria</taxon>
        <taxon>Rhodobacterales</taxon>
        <taxon>Rhodobacter group</taxon>
        <taxon>Rhodobacter</taxon>
    </lineage>
</organism>
<name>A0A1N7M469_9RHOB</name>
<evidence type="ECO:0000313" key="4">
    <source>
        <dbReference type="Proteomes" id="UP000186221"/>
    </source>
</evidence>
<dbReference type="RefSeq" id="WP_076484622.1">
    <property type="nucleotide sequence ID" value="NZ_FTOG01000005.1"/>
</dbReference>
<keyword evidence="4" id="KW-1185">Reference proteome</keyword>
<dbReference type="InterPro" id="IPR025517">
    <property type="entry name" value="DUF4405"/>
</dbReference>
<reference evidence="4" key="1">
    <citation type="submission" date="2017-01" db="EMBL/GenBank/DDBJ databases">
        <authorList>
            <person name="Varghese N."/>
            <person name="Submissions S."/>
        </authorList>
    </citation>
    <scope>NUCLEOTIDE SEQUENCE [LARGE SCALE GENOMIC DNA]</scope>
    <source>
        <strain evidence="4">DSM 19945</strain>
    </source>
</reference>
<accession>A0A1N7M469</accession>
<dbReference type="EMBL" id="FTOG01000005">
    <property type="protein sequence ID" value="SIS80916.1"/>
    <property type="molecule type" value="Genomic_DNA"/>
</dbReference>
<evidence type="ECO:0000256" key="1">
    <source>
        <dbReference type="SAM" id="Phobius"/>
    </source>
</evidence>
<proteinExistence type="predicted"/>
<dbReference type="Proteomes" id="UP000186221">
    <property type="component" value="Unassembled WGS sequence"/>
</dbReference>
<dbReference type="AlphaFoldDB" id="A0A1N7M469"/>
<dbReference type="OrthoDB" id="7865011at2"/>
<dbReference type="Pfam" id="PF14358">
    <property type="entry name" value="DUF4405"/>
    <property type="match status" value="1"/>
</dbReference>
<feature type="transmembrane region" description="Helical" evidence="1">
    <location>
        <begin position="103"/>
        <end position="120"/>
    </location>
</feature>
<evidence type="ECO:0000259" key="2">
    <source>
        <dbReference type="Pfam" id="PF14358"/>
    </source>
</evidence>
<keyword evidence="1" id="KW-1133">Transmembrane helix</keyword>
<feature type="domain" description="Flavinylation-associated cytochrome" evidence="2">
    <location>
        <begin position="20"/>
        <end position="83"/>
    </location>
</feature>
<keyword evidence="1" id="KW-0812">Transmembrane</keyword>
<keyword evidence="1" id="KW-0472">Membrane</keyword>
<protein>
    <recommendedName>
        <fullName evidence="2">Flavinylation-associated cytochrome domain-containing protein</fullName>
    </recommendedName>
</protein>
<dbReference type="STRING" id="453582.SAMN05421580_105104"/>